<evidence type="ECO:0000313" key="3">
    <source>
        <dbReference type="Proteomes" id="UP000765509"/>
    </source>
</evidence>
<name>A0A9Q3CXW2_9BASI</name>
<sequence>MNSHLHIKRFLDQEETIELLGGWCPFLCKDNVKKINNWLKNQSLISIDHKKELEMTPALENEGPVVSTSSKPAPEMSKTIPKDCRRSPKVPRTIRVKAKAKPIATDLTHKGTGSPT</sequence>
<feature type="region of interest" description="Disordered" evidence="1">
    <location>
        <begin position="56"/>
        <end position="116"/>
    </location>
</feature>
<keyword evidence="3" id="KW-1185">Reference proteome</keyword>
<evidence type="ECO:0000256" key="1">
    <source>
        <dbReference type="SAM" id="MobiDB-lite"/>
    </source>
</evidence>
<dbReference type="Proteomes" id="UP000765509">
    <property type="component" value="Unassembled WGS sequence"/>
</dbReference>
<reference evidence="2" key="1">
    <citation type="submission" date="2021-03" db="EMBL/GenBank/DDBJ databases">
        <title>Draft genome sequence of rust myrtle Austropuccinia psidii MF-1, a brazilian biotype.</title>
        <authorList>
            <person name="Quecine M.C."/>
            <person name="Pachon D.M.R."/>
            <person name="Bonatelli M.L."/>
            <person name="Correr F.H."/>
            <person name="Franceschini L.M."/>
            <person name="Leite T.F."/>
            <person name="Margarido G.R.A."/>
            <person name="Almeida C.A."/>
            <person name="Ferrarezi J.A."/>
            <person name="Labate C.A."/>
        </authorList>
    </citation>
    <scope>NUCLEOTIDE SEQUENCE</scope>
    <source>
        <strain evidence="2">MF-1</strain>
    </source>
</reference>
<organism evidence="2 3">
    <name type="scientific">Austropuccinia psidii MF-1</name>
    <dbReference type="NCBI Taxonomy" id="1389203"/>
    <lineage>
        <taxon>Eukaryota</taxon>
        <taxon>Fungi</taxon>
        <taxon>Dikarya</taxon>
        <taxon>Basidiomycota</taxon>
        <taxon>Pucciniomycotina</taxon>
        <taxon>Pucciniomycetes</taxon>
        <taxon>Pucciniales</taxon>
        <taxon>Sphaerophragmiaceae</taxon>
        <taxon>Austropuccinia</taxon>
    </lineage>
</organism>
<accession>A0A9Q3CXW2</accession>
<protein>
    <submittedName>
        <fullName evidence="2">Uncharacterized protein</fullName>
    </submittedName>
</protein>
<gene>
    <name evidence="2" type="ORF">O181_032989</name>
</gene>
<dbReference type="EMBL" id="AVOT02011993">
    <property type="protein sequence ID" value="MBW0493274.1"/>
    <property type="molecule type" value="Genomic_DNA"/>
</dbReference>
<feature type="compositionally biased region" description="Basic residues" evidence="1">
    <location>
        <begin position="87"/>
        <end position="100"/>
    </location>
</feature>
<comment type="caution">
    <text evidence="2">The sequence shown here is derived from an EMBL/GenBank/DDBJ whole genome shotgun (WGS) entry which is preliminary data.</text>
</comment>
<dbReference type="AlphaFoldDB" id="A0A9Q3CXW2"/>
<proteinExistence type="predicted"/>
<evidence type="ECO:0000313" key="2">
    <source>
        <dbReference type="EMBL" id="MBW0493274.1"/>
    </source>
</evidence>